<gene>
    <name evidence="1" type="ORF">KQI88_10380</name>
</gene>
<dbReference type="Proteomes" id="UP000779508">
    <property type="component" value="Unassembled WGS sequence"/>
</dbReference>
<name>A0ABS6G2X0_9FIRM</name>
<accession>A0ABS6G2X0</accession>
<proteinExistence type="predicted"/>
<dbReference type="RefSeq" id="WP_216417081.1">
    <property type="nucleotide sequence ID" value="NZ_JAHLQK010000004.1"/>
</dbReference>
<protein>
    <submittedName>
        <fullName evidence="1">Uncharacterized protein</fullName>
    </submittedName>
</protein>
<dbReference type="EMBL" id="JAHLQK010000004">
    <property type="protein sequence ID" value="MBU5676825.1"/>
    <property type="molecule type" value="Genomic_DNA"/>
</dbReference>
<evidence type="ECO:0000313" key="1">
    <source>
        <dbReference type="EMBL" id="MBU5676825.1"/>
    </source>
</evidence>
<comment type="caution">
    <text evidence="1">The sequence shown here is derived from an EMBL/GenBank/DDBJ whole genome shotgun (WGS) entry which is preliminary data.</text>
</comment>
<organism evidence="1 2">
    <name type="scientific">Alkaliphilus flagellatus</name>
    <dbReference type="NCBI Taxonomy" id="2841507"/>
    <lineage>
        <taxon>Bacteria</taxon>
        <taxon>Bacillati</taxon>
        <taxon>Bacillota</taxon>
        <taxon>Clostridia</taxon>
        <taxon>Peptostreptococcales</taxon>
        <taxon>Natronincolaceae</taxon>
        <taxon>Alkaliphilus</taxon>
    </lineage>
</organism>
<evidence type="ECO:0000313" key="2">
    <source>
        <dbReference type="Proteomes" id="UP000779508"/>
    </source>
</evidence>
<keyword evidence="2" id="KW-1185">Reference proteome</keyword>
<reference evidence="1 2" key="1">
    <citation type="submission" date="2021-06" db="EMBL/GenBank/DDBJ databases">
        <authorList>
            <person name="Sun Q."/>
            <person name="Li D."/>
        </authorList>
    </citation>
    <scope>NUCLEOTIDE SEQUENCE [LARGE SCALE GENOMIC DNA]</scope>
    <source>
        <strain evidence="1 2">MSJ-5</strain>
    </source>
</reference>
<sequence length="328" mass="37701">MLLFLTSNENIGILDFLQDKKNMIIKKLSGEFYLKKFIIHDMKSLDHYSYVVVDLDCLKDSDDDVIEAMEAFRTIYNPRLIIIAKNIENALLSRIVNEAKVYNVITSTDIEKIQEDIRMCLDYEEKFNEQVIKYVKRLNLKYSFTNDNTKIFVAGVKSKFSATKTAINLATFLADIGAKVSYTEANESGYLSRIASYYGFKDSSYKYVEYYYNGNIPLDCNFNIIDIGLLKEKKLKAFNSSDVADIKILCGAAKQSEFEDLANILRGAGEDLNVILSSSSEKEKNSIRKLLKSQKNKIYFTDDSIELFDMKNSNIFMQLLNQYIVENK</sequence>